<keyword evidence="2 6" id="KW-0689">Ribosomal protein</keyword>
<dbReference type="GO" id="GO:0003735">
    <property type="term" value="F:structural constituent of ribosome"/>
    <property type="evidence" value="ECO:0007669"/>
    <property type="project" value="InterPro"/>
</dbReference>
<dbReference type="GO" id="GO:0006412">
    <property type="term" value="P:translation"/>
    <property type="evidence" value="ECO:0007669"/>
    <property type="project" value="InterPro"/>
</dbReference>
<dbReference type="Gene3D" id="3.30.390.110">
    <property type="match status" value="1"/>
</dbReference>
<proteinExistence type="inferred from homology"/>
<evidence type="ECO:0000256" key="1">
    <source>
        <dbReference type="ARBA" id="ARBA00007926"/>
    </source>
</evidence>
<dbReference type="Proteomes" id="UP001301958">
    <property type="component" value="Unassembled WGS sequence"/>
</dbReference>
<dbReference type="GO" id="GO:1990904">
    <property type="term" value="C:ribonucleoprotein complex"/>
    <property type="evidence" value="ECO:0007669"/>
    <property type="project" value="UniProtKB-KW"/>
</dbReference>
<protein>
    <submittedName>
        <fullName evidence="6">Cytosolic 60S ribosomal protein Rpl28</fullName>
    </submittedName>
</protein>
<name>A0AAN7H5S7_9PEZI</name>
<keyword evidence="7" id="KW-1185">Reference proteome</keyword>
<keyword evidence="3" id="KW-0687">Ribonucleoprotein</keyword>
<evidence type="ECO:0000259" key="5">
    <source>
        <dbReference type="Pfam" id="PF01778"/>
    </source>
</evidence>
<evidence type="ECO:0000256" key="3">
    <source>
        <dbReference type="ARBA" id="ARBA00023274"/>
    </source>
</evidence>
<dbReference type="PANTHER" id="PTHR10544">
    <property type="entry name" value="60S RIBOSOMAL PROTEIN L28"/>
    <property type="match status" value="1"/>
</dbReference>
<dbReference type="Pfam" id="PF01778">
    <property type="entry name" value="Ribosomal_L28e"/>
    <property type="match status" value="1"/>
</dbReference>
<comment type="caution">
    <text evidence="6">The sequence shown here is derived from an EMBL/GenBank/DDBJ whole genome shotgun (WGS) entry which is preliminary data.</text>
</comment>
<feature type="region of interest" description="Disordered" evidence="4">
    <location>
        <begin position="124"/>
        <end position="151"/>
    </location>
</feature>
<dbReference type="AlphaFoldDB" id="A0AAN7H5S7"/>
<sequence>MSNVSADLIWEVSRLQNAFLVKRNSYGVQFSKDPLNLTNVHSRKFAGFINDKAVGVVASEKGGVEVISKKVSAANKPASGRISTVYGANKGTRKTYKGIANSVAKNGYRPDLLPFAVARASAIRKSQKPVKPSPASKPRSKRQIAAAAKAE</sequence>
<evidence type="ECO:0000256" key="4">
    <source>
        <dbReference type="SAM" id="MobiDB-lite"/>
    </source>
</evidence>
<gene>
    <name evidence="6" type="ORF">QBC38DRAFT_146175</name>
</gene>
<dbReference type="InterPro" id="IPR029004">
    <property type="entry name" value="Ribosomal_eL28/Mak16"/>
</dbReference>
<reference evidence="6" key="1">
    <citation type="journal article" date="2023" name="Mol. Phylogenet. Evol.">
        <title>Genome-scale phylogeny and comparative genomics of the fungal order Sordariales.</title>
        <authorList>
            <person name="Hensen N."/>
            <person name="Bonometti L."/>
            <person name="Westerberg I."/>
            <person name="Brannstrom I.O."/>
            <person name="Guillou S."/>
            <person name="Cros-Aarteil S."/>
            <person name="Calhoun S."/>
            <person name="Haridas S."/>
            <person name="Kuo A."/>
            <person name="Mondo S."/>
            <person name="Pangilinan J."/>
            <person name="Riley R."/>
            <person name="LaButti K."/>
            <person name="Andreopoulos B."/>
            <person name="Lipzen A."/>
            <person name="Chen C."/>
            <person name="Yan M."/>
            <person name="Daum C."/>
            <person name="Ng V."/>
            <person name="Clum A."/>
            <person name="Steindorff A."/>
            <person name="Ohm R.A."/>
            <person name="Martin F."/>
            <person name="Silar P."/>
            <person name="Natvig D.O."/>
            <person name="Lalanne C."/>
            <person name="Gautier V."/>
            <person name="Ament-Velasquez S.L."/>
            <person name="Kruys A."/>
            <person name="Hutchinson M.I."/>
            <person name="Powell A.J."/>
            <person name="Barry K."/>
            <person name="Miller A.N."/>
            <person name="Grigoriev I.V."/>
            <person name="Debuchy R."/>
            <person name="Gladieux P."/>
            <person name="Hiltunen Thoren M."/>
            <person name="Johannesson H."/>
        </authorList>
    </citation>
    <scope>NUCLEOTIDE SEQUENCE</scope>
    <source>
        <strain evidence="6">CBS 990.96</strain>
    </source>
</reference>
<accession>A0AAN7H5S7</accession>
<evidence type="ECO:0000313" key="6">
    <source>
        <dbReference type="EMBL" id="KAK4232127.1"/>
    </source>
</evidence>
<dbReference type="InterPro" id="IPR002672">
    <property type="entry name" value="Ribosomal_eL28"/>
</dbReference>
<evidence type="ECO:0000256" key="2">
    <source>
        <dbReference type="ARBA" id="ARBA00022980"/>
    </source>
</evidence>
<dbReference type="EMBL" id="MU865289">
    <property type="protein sequence ID" value="KAK4232127.1"/>
    <property type="molecule type" value="Genomic_DNA"/>
</dbReference>
<organism evidence="6 7">
    <name type="scientific">Podospora fimiseda</name>
    <dbReference type="NCBI Taxonomy" id="252190"/>
    <lineage>
        <taxon>Eukaryota</taxon>
        <taxon>Fungi</taxon>
        <taxon>Dikarya</taxon>
        <taxon>Ascomycota</taxon>
        <taxon>Pezizomycotina</taxon>
        <taxon>Sordariomycetes</taxon>
        <taxon>Sordariomycetidae</taxon>
        <taxon>Sordariales</taxon>
        <taxon>Podosporaceae</taxon>
        <taxon>Podospora</taxon>
    </lineage>
</organism>
<reference evidence="6" key="2">
    <citation type="submission" date="2023-05" db="EMBL/GenBank/DDBJ databases">
        <authorList>
            <consortium name="Lawrence Berkeley National Laboratory"/>
            <person name="Steindorff A."/>
            <person name="Hensen N."/>
            <person name="Bonometti L."/>
            <person name="Westerberg I."/>
            <person name="Brannstrom I.O."/>
            <person name="Guillou S."/>
            <person name="Cros-Aarteil S."/>
            <person name="Calhoun S."/>
            <person name="Haridas S."/>
            <person name="Kuo A."/>
            <person name="Mondo S."/>
            <person name="Pangilinan J."/>
            <person name="Riley R."/>
            <person name="Labutti K."/>
            <person name="Andreopoulos B."/>
            <person name="Lipzen A."/>
            <person name="Chen C."/>
            <person name="Yanf M."/>
            <person name="Daum C."/>
            <person name="Ng V."/>
            <person name="Clum A."/>
            <person name="Ohm R."/>
            <person name="Martin F."/>
            <person name="Silar P."/>
            <person name="Natvig D."/>
            <person name="Lalanne C."/>
            <person name="Gautier V."/>
            <person name="Ament-Velasquez S.L."/>
            <person name="Kruys A."/>
            <person name="Hutchinson M.I."/>
            <person name="Powell A.J."/>
            <person name="Barry K."/>
            <person name="Miller A.N."/>
            <person name="Grigoriev I.V."/>
            <person name="Debuchy R."/>
            <person name="Gladieux P."/>
            <person name="Thoren M.H."/>
            <person name="Johannesson H."/>
        </authorList>
    </citation>
    <scope>NUCLEOTIDE SEQUENCE</scope>
    <source>
        <strain evidence="6">CBS 990.96</strain>
    </source>
</reference>
<evidence type="ECO:0000313" key="7">
    <source>
        <dbReference type="Proteomes" id="UP001301958"/>
    </source>
</evidence>
<comment type="similarity">
    <text evidence="1">Belongs to the eukaryotic ribosomal protein eL28 family.</text>
</comment>
<dbReference type="FunFam" id="3.30.390.110:FF:000002">
    <property type="entry name" value="60S ribosomal protein L28"/>
    <property type="match status" value="1"/>
</dbReference>
<feature type="domain" description="Ribosomal eL28/Mak16" evidence="5">
    <location>
        <begin position="8"/>
        <end position="126"/>
    </location>
</feature>
<dbReference type="GO" id="GO:0005840">
    <property type="term" value="C:ribosome"/>
    <property type="evidence" value="ECO:0007669"/>
    <property type="project" value="UniProtKB-KW"/>
</dbReference>